<evidence type="ECO:0000256" key="1">
    <source>
        <dbReference type="SAM" id="Coils"/>
    </source>
</evidence>
<dbReference type="GO" id="GO:0005524">
    <property type="term" value="F:ATP binding"/>
    <property type="evidence" value="ECO:0007669"/>
    <property type="project" value="InterPro"/>
</dbReference>
<sequence length="292" mass="30774">AVKVSADSAQELAEVSAAKERVEQELIRTAAELVTAETQAEELKTSVVELLADAAALENERAGLDAQLANLHARGERFDGEAKEIESLVERLVTESESANGRLAELAGELNSASGDKDSVGRRVGEVLEARSEAARSAVEAKESLGVLKSRYQSLSELHASFEGYTDGVRAFMSNGGRQRTGATAVVADIIDIEAGYERAVAAVLEDRLQHVVVPDADAGAAGAAYLRETGTGRASFIPSAPRPAKGGSVPDGYSLLSEHVEAREGYQAVVETLLADVVVAESLEQATAQWK</sequence>
<feature type="non-terminal residue" evidence="3">
    <location>
        <position position="292"/>
    </location>
</feature>
<dbReference type="AlphaFoldDB" id="A0A382UK13"/>
<feature type="domain" description="SMC hinge" evidence="2">
    <location>
        <begin position="181"/>
        <end position="291"/>
    </location>
</feature>
<feature type="non-terminal residue" evidence="3">
    <location>
        <position position="1"/>
    </location>
</feature>
<dbReference type="GO" id="GO:0005694">
    <property type="term" value="C:chromosome"/>
    <property type="evidence" value="ECO:0007669"/>
    <property type="project" value="InterPro"/>
</dbReference>
<dbReference type="Gene3D" id="1.20.1060.20">
    <property type="match status" value="1"/>
</dbReference>
<feature type="coiled-coil region" evidence="1">
    <location>
        <begin position="5"/>
        <end position="74"/>
    </location>
</feature>
<proteinExistence type="predicted"/>
<evidence type="ECO:0000313" key="3">
    <source>
        <dbReference type="EMBL" id="SVD34623.1"/>
    </source>
</evidence>
<keyword evidence="1" id="KW-0175">Coiled coil</keyword>
<accession>A0A382UK13</accession>
<dbReference type="SMART" id="SM00968">
    <property type="entry name" value="SMC_hinge"/>
    <property type="match status" value="1"/>
</dbReference>
<organism evidence="3">
    <name type="scientific">marine metagenome</name>
    <dbReference type="NCBI Taxonomy" id="408172"/>
    <lineage>
        <taxon>unclassified sequences</taxon>
        <taxon>metagenomes</taxon>
        <taxon>ecological metagenomes</taxon>
    </lineage>
</organism>
<dbReference type="GO" id="GO:0051276">
    <property type="term" value="P:chromosome organization"/>
    <property type="evidence" value="ECO:0007669"/>
    <property type="project" value="InterPro"/>
</dbReference>
<reference evidence="3" key="1">
    <citation type="submission" date="2018-05" db="EMBL/GenBank/DDBJ databases">
        <authorList>
            <person name="Lanie J.A."/>
            <person name="Ng W.-L."/>
            <person name="Kazmierczak K.M."/>
            <person name="Andrzejewski T.M."/>
            <person name="Davidsen T.M."/>
            <person name="Wayne K.J."/>
            <person name="Tettelin H."/>
            <person name="Glass J.I."/>
            <person name="Rusch D."/>
            <person name="Podicherti R."/>
            <person name="Tsui H.-C.T."/>
            <person name="Winkler M.E."/>
        </authorList>
    </citation>
    <scope>NUCLEOTIDE SEQUENCE</scope>
</reference>
<dbReference type="SUPFAM" id="SSF75553">
    <property type="entry name" value="Smc hinge domain"/>
    <property type="match status" value="1"/>
</dbReference>
<dbReference type="PANTHER" id="PTHR43977">
    <property type="entry name" value="STRUCTURAL MAINTENANCE OF CHROMOSOMES PROTEIN 3"/>
    <property type="match status" value="1"/>
</dbReference>
<name>A0A382UK13_9ZZZZ</name>
<dbReference type="SUPFAM" id="SSF57997">
    <property type="entry name" value="Tropomyosin"/>
    <property type="match status" value="1"/>
</dbReference>
<evidence type="ECO:0000259" key="2">
    <source>
        <dbReference type="SMART" id="SM00968"/>
    </source>
</evidence>
<dbReference type="Pfam" id="PF06470">
    <property type="entry name" value="SMC_hinge"/>
    <property type="match status" value="1"/>
</dbReference>
<dbReference type="EMBL" id="UINC01144853">
    <property type="protein sequence ID" value="SVD34623.1"/>
    <property type="molecule type" value="Genomic_DNA"/>
</dbReference>
<dbReference type="InterPro" id="IPR036277">
    <property type="entry name" value="SMC_hinge_sf"/>
</dbReference>
<gene>
    <name evidence="3" type="ORF">METZ01_LOCUS387477</name>
</gene>
<protein>
    <recommendedName>
        <fullName evidence="2">SMC hinge domain-containing protein</fullName>
    </recommendedName>
</protein>
<dbReference type="InterPro" id="IPR010935">
    <property type="entry name" value="SMC_hinge"/>
</dbReference>